<dbReference type="Pfam" id="PF20464">
    <property type="entry name" value="MmeI_N"/>
    <property type="match status" value="1"/>
</dbReference>
<dbReference type="InterPro" id="IPR046820">
    <property type="entry name" value="MmeI_TRD"/>
</dbReference>
<dbReference type="SUPFAM" id="SSF53335">
    <property type="entry name" value="S-adenosyl-L-methionine-dependent methyltransferases"/>
    <property type="match status" value="1"/>
</dbReference>
<dbReference type="RefSeq" id="WP_188914962.1">
    <property type="nucleotide sequence ID" value="NZ_BMMF01000013.1"/>
</dbReference>
<sequence>MQSCVDDSIERFIAAAGRADGSERANYQLFVRDLCELIGVPPPTYSSAETALNDYVFERRVDFPHPDGSRTPGFIDCYKRDCFVLEAKQSGKRKDGADGGPAPGWDRVLMEARRQAENYARALPVAHGYPPFLIVVDVGRSISLFADFSGQGKNYVHYPDRASYRILLDDLRDEAVRERLRRVFVEPLTLDPTREAAEVTRDVAERLARIAKRLEKRHDPGDVAEFLMRCVFTMFAKDVGLLPREKLLDLLADVKSEPNAFVPAMESLWAAMNAGTYEPRLLVRLVEFNGGLFADARALPLAAEEIAELEIAARKTWANVEPTIFGTLLERALDPRERASLGAHYTPRTYVERLVIQTVIEPLRAEWDIRKNHADEQARAGDIAEAVKTVLAFHHELCTVRVLDPACGTGNFLYVALELMKRLEGEVLDALEALGQDQGRLAMEGETVGPRQFLGLELNPRAVAIAELVLWIGFLKWQLKTGGPNAITPPVLKAYGTIREQDAILAHDGRVAVLDGNGEPATRWDGVTYITSPITGERVPDPQARVPLYRYANPRPAPWPEAEFIVGNPPFIGGKDMRAQLGDGYAEACWKARPHLPGGADFVMHFWDEAATRLVAAPSAGKTAGGRAGKGAAKQPKAHATPVLRRFGFITTNSITQTFSRRVIERHRAAKTPIHLVFAVPDHPWYKSADAAAVRIAMTVCARGDGPGVLARVVSEEHLDSDTPQVELERREGVITGNLIIGADLASAGALLANEALSSRGVALHGAGFIVTPQKAAALGLGRVEGLENHILPYRNGRDLTGRPRGVMVIDLYGLEAEEVLERFPAVYQHLLETVKPERDQNNRASYRDNWWQFGEPRGNLRPALHGLTRYIATVETAKHRFFEFINIDTRPDNRLVVAALEEGYALALMSSRVHVAWALAQGGLLEDRPIYTKSQCFDPFPFPACLDPAHPDADTRETLRRLGERLDATRKARIAQHPHLTMTGLYNVMERLRALEWKTDLEPLTPAEIDVKDAGFVSILKDLHDAIDRAVFAAYGWEDLAERLVGRPGATMPADVLPPGQAQAEEELLTRLVALNRERAEEEAAGRVRWLRPEFQIPRLGGRLPEPVQEILPDMDVVPIPVAARPRWPTDGLDQIRLVRDVLARAPAPVRIETIAVSFDGRANAHRRRRVAAVLETLVATGSARMRDDGEAASYFVPR</sequence>
<dbReference type="GO" id="GO:0009007">
    <property type="term" value="F:site-specific DNA-methyltransferase (adenine-specific) activity"/>
    <property type="evidence" value="ECO:0007669"/>
    <property type="project" value="UniProtKB-EC"/>
</dbReference>
<dbReference type="AlphaFoldDB" id="A0A917QFS3"/>
<gene>
    <name evidence="9" type="ORF">GCM10011322_39300</name>
</gene>
<dbReference type="EMBL" id="BMMF01000013">
    <property type="protein sequence ID" value="GGK48462.1"/>
    <property type="molecule type" value="Genomic_DNA"/>
</dbReference>
<evidence type="ECO:0000259" key="7">
    <source>
        <dbReference type="Pfam" id="PF20466"/>
    </source>
</evidence>
<dbReference type="PANTHER" id="PTHR33841">
    <property type="entry name" value="DNA METHYLTRANSFERASE YEEA-RELATED"/>
    <property type="match status" value="1"/>
</dbReference>
<dbReference type="GO" id="GO:0032259">
    <property type="term" value="P:methylation"/>
    <property type="evidence" value="ECO:0007669"/>
    <property type="project" value="UniProtKB-KW"/>
</dbReference>
<dbReference type="Pfam" id="PF20473">
    <property type="entry name" value="MmeI_Mtase"/>
    <property type="match status" value="1"/>
</dbReference>
<feature type="domain" description="MmeI-like DNA-methyltransferase" evidence="8">
    <location>
        <begin position="386"/>
        <end position="611"/>
    </location>
</feature>
<dbReference type="PANTHER" id="PTHR33841:SF1">
    <property type="entry name" value="DNA METHYLTRANSFERASE A"/>
    <property type="match status" value="1"/>
</dbReference>
<dbReference type="InterPro" id="IPR002052">
    <property type="entry name" value="DNA_methylase_N6_adenine_CS"/>
</dbReference>
<dbReference type="Gene3D" id="3.40.50.150">
    <property type="entry name" value="Vaccinia Virus protein VP39"/>
    <property type="match status" value="1"/>
</dbReference>
<evidence type="ECO:0000259" key="8">
    <source>
        <dbReference type="Pfam" id="PF20473"/>
    </source>
</evidence>
<evidence type="ECO:0000256" key="4">
    <source>
        <dbReference type="ARBA" id="ARBA00047942"/>
    </source>
</evidence>
<comment type="catalytic activity">
    <reaction evidence="4">
        <text>a 2'-deoxyadenosine in DNA + S-adenosyl-L-methionine = an N(6)-methyl-2'-deoxyadenosine in DNA + S-adenosyl-L-homocysteine + H(+)</text>
        <dbReference type="Rhea" id="RHEA:15197"/>
        <dbReference type="Rhea" id="RHEA-COMP:12418"/>
        <dbReference type="Rhea" id="RHEA-COMP:12419"/>
        <dbReference type="ChEBI" id="CHEBI:15378"/>
        <dbReference type="ChEBI" id="CHEBI:57856"/>
        <dbReference type="ChEBI" id="CHEBI:59789"/>
        <dbReference type="ChEBI" id="CHEBI:90615"/>
        <dbReference type="ChEBI" id="CHEBI:90616"/>
        <dbReference type="EC" id="2.1.1.72"/>
    </reaction>
</comment>
<feature type="domain" description="MmeI-like target recognition" evidence="7">
    <location>
        <begin position="819"/>
        <end position="945"/>
    </location>
</feature>
<evidence type="ECO:0000259" key="5">
    <source>
        <dbReference type="Pfam" id="PF20464"/>
    </source>
</evidence>
<comment type="caution">
    <text evidence="9">The sequence shown here is derived from an EMBL/GenBank/DDBJ whole genome shotgun (WGS) entry which is preliminary data.</text>
</comment>
<dbReference type="PRINTS" id="PR00507">
    <property type="entry name" value="N12N6MTFRASE"/>
</dbReference>
<reference evidence="9 10" key="1">
    <citation type="journal article" date="2014" name="Int. J. Syst. Evol. Microbiol.">
        <title>Complete genome sequence of Corynebacterium casei LMG S-19264T (=DSM 44701T), isolated from a smear-ripened cheese.</title>
        <authorList>
            <consortium name="US DOE Joint Genome Institute (JGI-PGF)"/>
            <person name="Walter F."/>
            <person name="Albersmeier A."/>
            <person name="Kalinowski J."/>
            <person name="Ruckert C."/>
        </authorList>
    </citation>
    <scope>NUCLEOTIDE SEQUENCE [LARGE SCALE GENOMIC DNA]</scope>
    <source>
        <strain evidence="9 10">CGMCC 1.9161</strain>
    </source>
</reference>
<organism evidence="9 10">
    <name type="scientific">Salinarimonas ramus</name>
    <dbReference type="NCBI Taxonomy" id="690164"/>
    <lineage>
        <taxon>Bacteria</taxon>
        <taxon>Pseudomonadati</taxon>
        <taxon>Pseudomonadota</taxon>
        <taxon>Alphaproteobacteria</taxon>
        <taxon>Hyphomicrobiales</taxon>
        <taxon>Salinarimonadaceae</taxon>
        <taxon>Salinarimonas</taxon>
    </lineage>
</organism>
<proteinExistence type="predicted"/>
<evidence type="ECO:0000313" key="10">
    <source>
        <dbReference type="Proteomes" id="UP000600449"/>
    </source>
</evidence>
<keyword evidence="10" id="KW-1185">Reference proteome</keyword>
<evidence type="ECO:0000256" key="2">
    <source>
        <dbReference type="ARBA" id="ARBA00022603"/>
    </source>
</evidence>
<name>A0A917QFS3_9HYPH</name>
<dbReference type="Proteomes" id="UP000600449">
    <property type="component" value="Unassembled WGS sequence"/>
</dbReference>
<keyword evidence="2" id="KW-0489">Methyltransferase</keyword>
<dbReference type="InterPro" id="IPR029063">
    <property type="entry name" value="SAM-dependent_MTases_sf"/>
</dbReference>
<dbReference type="PROSITE" id="PS00092">
    <property type="entry name" value="N6_MTASE"/>
    <property type="match status" value="1"/>
</dbReference>
<dbReference type="EC" id="2.1.1.72" evidence="1"/>
<dbReference type="Pfam" id="PF20465">
    <property type="entry name" value="MmeI_hel"/>
    <property type="match status" value="1"/>
</dbReference>
<dbReference type="Pfam" id="PF20466">
    <property type="entry name" value="MmeI_TRD"/>
    <property type="match status" value="1"/>
</dbReference>
<feature type="domain" description="MmeI-like N-terminal" evidence="5">
    <location>
        <begin position="8"/>
        <end position="217"/>
    </location>
</feature>
<protein>
    <recommendedName>
        <fullName evidence="1">site-specific DNA-methyltransferase (adenine-specific)</fullName>
        <ecNumber evidence="1">2.1.1.72</ecNumber>
    </recommendedName>
</protein>
<dbReference type="GO" id="GO:0003676">
    <property type="term" value="F:nucleic acid binding"/>
    <property type="evidence" value="ECO:0007669"/>
    <property type="project" value="InterPro"/>
</dbReference>
<evidence type="ECO:0000256" key="1">
    <source>
        <dbReference type="ARBA" id="ARBA00011900"/>
    </source>
</evidence>
<keyword evidence="3" id="KW-0808">Transferase</keyword>
<accession>A0A917QFS3</accession>
<evidence type="ECO:0000256" key="3">
    <source>
        <dbReference type="ARBA" id="ARBA00022679"/>
    </source>
</evidence>
<evidence type="ECO:0000259" key="6">
    <source>
        <dbReference type="Pfam" id="PF20465"/>
    </source>
</evidence>
<dbReference type="InterPro" id="IPR046817">
    <property type="entry name" value="MmeI_N"/>
</dbReference>
<dbReference type="InterPro" id="IPR046816">
    <property type="entry name" value="MmeI_Mtase"/>
</dbReference>
<dbReference type="InterPro" id="IPR046819">
    <property type="entry name" value="MmeI_hel"/>
</dbReference>
<feature type="domain" description="MmeI-like helicase spacer" evidence="6">
    <location>
        <begin position="222"/>
        <end position="293"/>
    </location>
</feature>
<evidence type="ECO:0000313" key="9">
    <source>
        <dbReference type="EMBL" id="GGK48462.1"/>
    </source>
</evidence>
<dbReference type="InterPro" id="IPR050953">
    <property type="entry name" value="N4_N6_ade-DNA_methylase"/>
</dbReference>